<evidence type="ECO:0000313" key="3">
    <source>
        <dbReference type="Proteomes" id="UP000683360"/>
    </source>
</evidence>
<sequence length="546" mass="62196">MDKKSPFLIALLDAKSALDVVVLKILLRKVHFTDVNPATWILIDEIHKNTEACVKWANDYSEKFPVQQGVKQGGLLSADLYKIYIEDLLHNFENVAQGCTIGETSVNAIACADDVALMSENPAELQLLINIAAEYSQNHHYLLQPQKSVVLQIEPTNRKKQSKSVNLTLNESPMPVVDKSPHLGILRSTSSKNSQNETTEQNITKSRRAAYSLMSAGLHGENGLDPITSLHLIKTFIQPILTYGLEVILPTSSNLLKLEKFQKQLLKRIMSLPICTPDPSIYILSGFLPIEAQIDQKALILFNNICRQDNSNLEKKLAIRQLSIKDQSSNSWFISIKKMIFKYGLPSPLQLLNCAPKKFQWKRTVQIAIYKYWKEAIISSGKSYASLRHLNIDAYNPGKFHHLLDINTTNDPTRETTRLAIKLKLVTGTYILQNKRFRYTENETPICKLCDHGDETLCHFLLDCQILEPIRRKYFHQIDEILQLISEENFTTLSSHDKIQIILDCSLHYPGLKGNSENIIKLDAICRQMSYALHIARYRSLDIKRK</sequence>
<evidence type="ECO:0000259" key="1">
    <source>
        <dbReference type="PROSITE" id="PS50878"/>
    </source>
</evidence>
<reference evidence="2" key="1">
    <citation type="submission" date="2021-03" db="EMBL/GenBank/DDBJ databases">
        <authorList>
            <person name="Bekaert M."/>
        </authorList>
    </citation>
    <scope>NUCLEOTIDE SEQUENCE</scope>
</reference>
<dbReference type="AlphaFoldDB" id="A0A8S3RJW3"/>
<gene>
    <name evidence="2" type="ORF">MEDL_23099</name>
</gene>
<dbReference type="Pfam" id="PF00078">
    <property type="entry name" value="RVT_1"/>
    <property type="match status" value="1"/>
</dbReference>
<dbReference type="OrthoDB" id="10014409at2759"/>
<dbReference type="PANTHER" id="PTHR47027:SF20">
    <property type="entry name" value="REVERSE TRANSCRIPTASE-LIKE PROTEIN WITH RNA-DIRECTED DNA POLYMERASE DOMAIN"/>
    <property type="match status" value="1"/>
</dbReference>
<proteinExistence type="predicted"/>
<keyword evidence="3" id="KW-1185">Reference proteome</keyword>
<protein>
    <recommendedName>
        <fullName evidence="1">Reverse transcriptase domain-containing protein</fullName>
    </recommendedName>
</protein>
<dbReference type="PROSITE" id="PS50878">
    <property type="entry name" value="RT_POL"/>
    <property type="match status" value="1"/>
</dbReference>
<dbReference type="InterPro" id="IPR000477">
    <property type="entry name" value="RT_dom"/>
</dbReference>
<name>A0A8S3RJW3_MYTED</name>
<comment type="caution">
    <text evidence="2">The sequence shown here is derived from an EMBL/GenBank/DDBJ whole genome shotgun (WGS) entry which is preliminary data.</text>
</comment>
<feature type="domain" description="Reverse transcriptase" evidence="1">
    <location>
        <begin position="1"/>
        <end position="169"/>
    </location>
</feature>
<organism evidence="2 3">
    <name type="scientific">Mytilus edulis</name>
    <name type="common">Blue mussel</name>
    <dbReference type="NCBI Taxonomy" id="6550"/>
    <lineage>
        <taxon>Eukaryota</taxon>
        <taxon>Metazoa</taxon>
        <taxon>Spiralia</taxon>
        <taxon>Lophotrochozoa</taxon>
        <taxon>Mollusca</taxon>
        <taxon>Bivalvia</taxon>
        <taxon>Autobranchia</taxon>
        <taxon>Pteriomorphia</taxon>
        <taxon>Mytilida</taxon>
        <taxon>Mytiloidea</taxon>
        <taxon>Mytilidae</taxon>
        <taxon>Mytilinae</taxon>
        <taxon>Mytilus</taxon>
    </lineage>
</organism>
<evidence type="ECO:0000313" key="2">
    <source>
        <dbReference type="EMBL" id="CAG2208925.1"/>
    </source>
</evidence>
<dbReference type="PANTHER" id="PTHR47027">
    <property type="entry name" value="REVERSE TRANSCRIPTASE DOMAIN-CONTAINING PROTEIN"/>
    <property type="match status" value="1"/>
</dbReference>
<dbReference type="EMBL" id="CAJPWZ010001126">
    <property type="protein sequence ID" value="CAG2208925.1"/>
    <property type="molecule type" value="Genomic_DNA"/>
</dbReference>
<dbReference type="Proteomes" id="UP000683360">
    <property type="component" value="Unassembled WGS sequence"/>
</dbReference>
<accession>A0A8S3RJW3</accession>